<comment type="similarity">
    <text evidence="1">Belongs to the glycosyl hydrolase 13 family.</text>
</comment>
<evidence type="ECO:0000256" key="2">
    <source>
        <dbReference type="SAM" id="SignalP"/>
    </source>
</evidence>
<dbReference type="AlphaFoldDB" id="H1HNR2"/>
<dbReference type="Gene3D" id="3.90.400.10">
    <property type="entry name" value="Oligo-1,6-glucosidase, Domain 2"/>
    <property type="match status" value="1"/>
</dbReference>
<dbReference type="CDD" id="cd11348">
    <property type="entry name" value="AmyAc_2"/>
    <property type="match status" value="1"/>
</dbReference>
<reference evidence="4 5" key="1">
    <citation type="submission" date="2011-12" db="EMBL/GenBank/DDBJ databases">
        <title>The Genome Sequence of Prevotella maculosa OT 289.</title>
        <authorList>
            <consortium name="The Broad Institute Genome Sequencing Platform"/>
            <person name="Earl A."/>
            <person name="Ward D."/>
            <person name="Feldgarden M."/>
            <person name="Gevers D."/>
            <person name="Izard J."/>
            <person name="Blanton J.M."/>
            <person name="Mathney J."/>
            <person name="Tanner A.C."/>
            <person name="Dewhirst F.E."/>
            <person name="Young S.K."/>
            <person name="Zeng Q."/>
            <person name="Gargeya S."/>
            <person name="Fitzgerald M."/>
            <person name="Haas B."/>
            <person name="Abouelleil A."/>
            <person name="Alvarado L."/>
            <person name="Arachchi H.M."/>
            <person name="Berlin A."/>
            <person name="Chapman S.B."/>
            <person name="Gearin G."/>
            <person name="Goldberg J."/>
            <person name="Griggs A."/>
            <person name="Gujja S."/>
            <person name="Hansen M."/>
            <person name="Heiman D."/>
            <person name="Howarth C."/>
            <person name="Larimer J."/>
            <person name="Lui A."/>
            <person name="MacDonald P.J.P."/>
            <person name="McCowen C."/>
            <person name="Montmayeur A."/>
            <person name="Murphy C."/>
            <person name="Neiman D."/>
            <person name="Pearson M."/>
            <person name="Priest M."/>
            <person name="Roberts A."/>
            <person name="Saif S."/>
            <person name="Shea T."/>
            <person name="Sisk P."/>
            <person name="Stolte C."/>
            <person name="Sykes S."/>
            <person name="Wortman J."/>
            <person name="Nusbaum C."/>
            <person name="Birren B."/>
        </authorList>
    </citation>
    <scope>NUCLEOTIDE SEQUENCE [LARGE SCALE GENOMIC DNA]</scope>
    <source>
        <strain evidence="4 5">OT 289</strain>
    </source>
</reference>
<dbReference type="Proteomes" id="UP000003167">
    <property type="component" value="Unassembled WGS sequence"/>
</dbReference>
<dbReference type="PANTHER" id="PTHR10357">
    <property type="entry name" value="ALPHA-AMYLASE FAMILY MEMBER"/>
    <property type="match status" value="1"/>
</dbReference>
<dbReference type="GO" id="GO:0004556">
    <property type="term" value="F:alpha-amylase activity"/>
    <property type="evidence" value="ECO:0007669"/>
    <property type="project" value="TreeGrafter"/>
</dbReference>
<evidence type="ECO:0000259" key="3">
    <source>
        <dbReference type="SMART" id="SM00642"/>
    </source>
</evidence>
<dbReference type="HOGENOM" id="CLU_006462_2_3_10"/>
<keyword evidence="5" id="KW-1185">Reference proteome</keyword>
<dbReference type="PATRIC" id="fig|999422.3.peg.1900"/>
<feature type="chain" id="PRO_5003550204" description="Glycosyl hydrolase family 13 catalytic domain-containing protein" evidence="2">
    <location>
        <begin position="22"/>
        <end position="581"/>
    </location>
</feature>
<dbReference type="OrthoDB" id="9805159at2"/>
<evidence type="ECO:0000313" key="5">
    <source>
        <dbReference type="Proteomes" id="UP000003167"/>
    </source>
</evidence>
<keyword evidence="2" id="KW-0732">Signal</keyword>
<organism evidence="4 5">
    <name type="scientific">Segatella maculosa OT 289</name>
    <dbReference type="NCBI Taxonomy" id="999422"/>
    <lineage>
        <taxon>Bacteria</taxon>
        <taxon>Pseudomonadati</taxon>
        <taxon>Bacteroidota</taxon>
        <taxon>Bacteroidia</taxon>
        <taxon>Bacteroidales</taxon>
        <taxon>Prevotellaceae</taxon>
        <taxon>Segatella</taxon>
    </lineage>
</organism>
<protein>
    <recommendedName>
        <fullName evidence="3">Glycosyl hydrolase family 13 catalytic domain-containing protein</fullName>
    </recommendedName>
</protein>
<dbReference type="InterPro" id="IPR006047">
    <property type="entry name" value="GH13_cat_dom"/>
</dbReference>
<feature type="domain" description="Glycosyl hydrolase family 13 catalytic" evidence="3">
    <location>
        <begin position="37"/>
        <end position="457"/>
    </location>
</feature>
<name>H1HNR2_9BACT</name>
<accession>H1HNR2</accession>
<dbReference type="STRING" id="999422.HMPREF9944_01806"/>
<dbReference type="SUPFAM" id="SSF51445">
    <property type="entry name" value="(Trans)glycosidases"/>
    <property type="match status" value="1"/>
</dbReference>
<dbReference type="InterPro" id="IPR017853">
    <property type="entry name" value="GH"/>
</dbReference>
<evidence type="ECO:0000313" key="4">
    <source>
        <dbReference type="EMBL" id="EHO68775.1"/>
    </source>
</evidence>
<evidence type="ECO:0000256" key="1">
    <source>
        <dbReference type="ARBA" id="ARBA00008061"/>
    </source>
</evidence>
<dbReference type="InterPro" id="IPR045857">
    <property type="entry name" value="O16G_dom_2"/>
</dbReference>
<sequence length="581" mass="65692">MNKKTIIAAALASFMSFAAHAQVANNPQWLDNAIFYQIYPSSYMDSDGNGIGDLPGIVSKLDYIKSLGITAIWLNPVFESGWFDGGYDVIDFYKIDPRFGTNTDMVKLIDEAHRRGIKVCLDLVAGHTSDKSPWFRDCSTGDRNSRYADYYIWTDSISPKEQQKIVVRHQAANPASSTYGRYVEANAPRGKYYEKNFFECQPALNYGFANPDPAHPWEQPVDAPGPQAVRRELKNIIAFWFDKGIDGFRVDMASSLIKNDKGKKAVSKLWNEMRAWKDKHYPHCVFISEWSNPEQAIPAGFNVDFMMQFGLKGYGSLFFSRDTPWGKRGYKPENEKEYRFCYFDRDGKGSPKEFAENYERAYNATKSLGYIALPTANHDFQRPNIGTRNTPEQLKVAMTFFLTMPGVPFIYYGDEIGMKYQMDLPNKEGSNNRAGTRTPMQWTKGETAGFSSCTPAQLYLPVDTENGRITVEAQLKDPASLLHYTRRLTALRHQQAALRGNGEWTLLNKDGQNYPLVYQCSNQGETIVVAINPARFKTKAVIPHTGTLHKLLETGKTAVKQANTGDELRLDGFSAVVYKVE</sequence>
<dbReference type="Pfam" id="PF00128">
    <property type="entry name" value="Alpha-amylase"/>
    <property type="match status" value="1"/>
</dbReference>
<dbReference type="GO" id="GO:0009313">
    <property type="term" value="P:oligosaccharide catabolic process"/>
    <property type="evidence" value="ECO:0007669"/>
    <property type="project" value="TreeGrafter"/>
</dbReference>
<comment type="caution">
    <text evidence="4">The sequence shown here is derived from an EMBL/GenBank/DDBJ whole genome shotgun (WGS) entry which is preliminary data.</text>
</comment>
<dbReference type="EMBL" id="AGEK01000031">
    <property type="protein sequence ID" value="EHO68775.1"/>
    <property type="molecule type" value="Genomic_DNA"/>
</dbReference>
<proteinExistence type="inferred from homology"/>
<feature type="signal peptide" evidence="2">
    <location>
        <begin position="1"/>
        <end position="21"/>
    </location>
</feature>
<dbReference type="PANTHER" id="PTHR10357:SF179">
    <property type="entry name" value="NEUTRAL AND BASIC AMINO ACID TRANSPORT PROTEIN RBAT"/>
    <property type="match status" value="1"/>
</dbReference>
<dbReference type="Gene3D" id="3.20.20.80">
    <property type="entry name" value="Glycosidases"/>
    <property type="match status" value="1"/>
</dbReference>
<gene>
    <name evidence="4" type="ORF">HMPREF9944_01806</name>
</gene>
<dbReference type="SMART" id="SM00642">
    <property type="entry name" value="Aamy"/>
    <property type="match status" value="1"/>
</dbReference>
<dbReference type="SUPFAM" id="SSF51011">
    <property type="entry name" value="Glycosyl hydrolase domain"/>
    <property type="match status" value="1"/>
</dbReference>
<dbReference type="RefSeq" id="WP_008565810.1">
    <property type="nucleotide sequence ID" value="NZ_JH594505.1"/>
</dbReference>